<evidence type="ECO:0000313" key="2">
    <source>
        <dbReference type="Proteomes" id="UP000324536"/>
    </source>
</evidence>
<sequence>MVRLSTNTSGQRYALSLTTQNATVVLSKVMSDTNGRASKKVDQKSLTGLLVSTVGTPPTLMRIGRANSVYNYRPRPISGNNQRRNMKNRSVLPIIYLIYKAKIRALRIQSMIFQCLQFVRSDLHHRV</sequence>
<dbReference type="Proteomes" id="UP000324536">
    <property type="component" value="Chromosome"/>
</dbReference>
<dbReference type="AlphaFoldDB" id="A0A5C1YT42"/>
<reference evidence="1 2" key="1">
    <citation type="submission" date="2019-09" db="EMBL/GenBank/DDBJ databases">
        <title>Genome sequencing of strain KACC 21233.</title>
        <authorList>
            <person name="Heo J."/>
            <person name="Kim S.-J."/>
            <person name="Kim J.-S."/>
            <person name="Hong S.-B."/>
            <person name="Kwon S.-W."/>
        </authorList>
    </citation>
    <scope>NUCLEOTIDE SEQUENCE [LARGE SCALE GENOMIC DNA]</scope>
    <source>
        <strain evidence="1 2">KACC 21233</strain>
    </source>
</reference>
<protein>
    <submittedName>
        <fullName evidence="1">Uncharacterized protein</fullName>
    </submittedName>
</protein>
<dbReference type="KEGG" id="acek:FLP30_10870"/>
<dbReference type="EMBL" id="CP043506">
    <property type="protein sequence ID" value="QEO18167.1"/>
    <property type="molecule type" value="Genomic_DNA"/>
</dbReference>
<proteinExistence type="predicted"/>
<keyword evidence="2" id="KW-1185">Reference proteome</keyword>
<name>A0A5C1YT42_9PROT</name>
<gene>
    <name evidence="1" type="ORF">FLP30_10870</name>
</gene>
<accession>A0A5C1YT42</accession>
<evidence type="ECO:0000313" key="1">
    <source>
        <dbReference type="EMBL" id="QEO18167.1"/>
    </source>
</evidence>
<organism evidence="1 2">
    <name type="scientific">Acetobacter vaccinii</name>
    <dbReference type="NCBI Taxonomy" id="2592655"/>
    <lineage>
        <taxon>Bacteria</taxon>
        <taxon>Pseudomonadati</taxon>
        <taxon>Pseudomonadota</taxon>
        <taxon>Alphaproteobacteria</taxon>
        <taxon>Acetobacterales</taxon>
        <taxon>Acetobacteraceae</taxon>
        <taxon>Acetobacter</taxon>
    </lineage>
</organism>